<evidence type="ECO:0000313" key="2">
    <source>
        <dbReference type="Proteomes" id="UP001152888"/>
    </source>
</evidence>
<protein>
    <submittedName>
        <fullName evidence="1">Uncharacterized protein</fullName>
    </submittedName>
</protein>
<dbReference type="OrthoDB" id="6700442at2759"/>
<reference evidence="1" key="1">
    <citation type="submission" date="2022-03" db="EMBL/GenBank/DDBJ databases">
        <authorList>
            <person name="Sayadi A."/>
        </authorList>
    </citation>
    <scope>NUCLEOTIDE SEQUENCE</scope>
</reference>
<accession>A0A9P0PLH3</accession>
<sequence length="190" mass="22171">MKSKHEIPNKHDFMKANSHNFLLNERYGGMVQEDVEKELLNRRTVYRSKQVDESDGCESNEPVATHIFLNMNENGRIDTITTGLSIITNSYIDYSGYTPKKYVTECHLKPKIGPFWYSESVTLHINSTKKKYKEKIYFMNKLHPSSWSEMMTIKTNDEPKNIVSECEVYIENPEPKEHVIHLQSLPVIEV</sequence>
<comment type="caution">
    <text evidence="1">The sequence shown here is derived from an EMBL/GenBank/DDBJ whole genome shotgun (WGS) entry which is preliminary data.</text>
</comment>
<evidence type="ECO:0000313" key="1">
    <source>
        <dbReference type="EMBL" id="CAH1988677.1"/>
    </source>
</evidence>
<dbReference type="AlphaFoldDB" id="A0A9P0PLH3"/>
<dbReference type="Proteomes" id="UP001152888">
    <property type="component" value="Unassembled WGS sequence"/>
</dbReference>
<name>A0A9P0PLH3_ACAOB</name>
<dbReference type="EMBL" id="CAKOFQ010007049">
    <property type="protein sequence ID" value="CAH1988677.1"/>
    <property type="molecule type" value="Genomic_DNA"/>
</dbReference>
<organism evidence="1 2">
    <name type="scientific">Acanthoscelides obtectus</name>
    <name type="common">Bean weevil</name>
    <name type="synonym">Bruchus obtectus</name>
    <dbReference type="NCBI Taxonomy" id="200917"/>
    <lineage>
        <taxon>Eukaryota</taxon>
        <taxon>Metazoa</taxon>
        <taxon>Ecdysozoa</taxon>
        <taxon>Arthropoda</taxon>
        <taxon>Hexapoda</taxon>
        <taxon>Insecta</taxon>
        <taxon>Pterygota</taxon>
        <taxon>Neoptera</taxon>
        <taxon>Endopterygota</taxon>
        <taxon>Coleoptera</taxon>
        <taxon>Polyphaga</taxon>
        <taxon>Cucujiformia</taxon>
        <taxon>Chrysomeloidea</taxon>
        <taxon>Chrysomelidae</taxon>
        <taxon>Bruchinae</taxon>
        <taxon>Bruchini</taxon>
        <taxon>Acanthoscelides</taxon>
    </lineage>
</organism>
<gene>
    <name evidence="1" type="ORF">ACAOBT_LOCUS18613</name>
</gene>
<keyword evidence="2" id="KW-1185">Reference proteome</keyword>
<proteinExistence type="predicted"/>